<evidence type="ECO:0000256" key="1">
    <source>
        <dbReference type="SAM" id="MobiDB-lite"/>
    </source>
</evidence>
<protein>
    <submittedName>
        <fullName evidence="4">Stage II sporulation protein Q</fullName>
    </submittedName>
</protein>
<dbReference type="InterPro" id="IPR011055">
    <property type="entry name" value="Dup_hybrid_motif"/>
</dbReference>
<dbReference type="PANTHER" id="PTHR21666:SF291">
    <property type="entry name" value="STAGE II SPORULATION PROTEIN Q"/>
    <property type="match status" value="1"/>
</dbReference>
<feature type="compositionally biased region" description="Basic and acidic residues" evidence="1">
    <location>
        <begin position="210"/>
        <end position="246"/>
    </location>
</feature>
<dbReference type="EMBL" id="FONT01000002">
    <property type="protein sequence ID" value="SFE61081.1"/>
    <property type="molecule type" value="Genomic_DNA"/>
</dbReference>
<reference evidence="4 5" key="1">
    <citation type="submission" date="2016-10" db="EMBL/GenBank/DDBJ databases">
        <authorList>
            <person name="de Groot N.N."/>
        </authorList>
    </citation>
    <scope>NUCLEOTIDE SEQUENCE [LARGE SCALE GENOMIC DNA]</scope>
    <source>
        <strain evidence="4 5">DSM 23995</strain>
    </source>
</reference>
<feature type="transmembrane region" description="Helical" evidence="2">
    <location>
        <begin position="20"/>
        <end position="39"/>
    </location>
</feature>
<dbReference type="Proteomes" id="UP000199516">
    <property type="component" value="Unassembled WGS sequence"/>
</dbReference>
<gene>
    <name evidence="4" type="ORF">SAMN05192532_102578</name>
</gene>
<evidence type="ECO:0000256" key="2">
    <source>
        <dbReference type="SAM" id="Phobius"/>
    </source>
</evidence>
<feature type="region of interest" description="Disordered" evidence="1">
    <location>
        <begin position="210"/>
        <end position="290"/>
    </location>
</feature>
<keyword evidence="2" id="KW-1133">Transmembrane helix</keyword>
<dbReference type="STRING" id="930128.SAMN05192532_102578"/>
<keyword evidence="2" id="KW-0472">Membrane</keyword>
<proteinExistence type="predicted"/>
<name>A0A1I2BY74_9BACI</name>
<feature type="region of interest" description="Disordered" evidence="1">
    <location>
        <begin position="44"/>
        <end position="81"/>
    </location>
</feature>
<keyword evidence="2" id="KW-0812">Transmembrane</keyword>
<dbReference type="Gene3D" id="2.70.70.10">
    <property type="entry name" value="Glucose Permease (Domain IIA)"/>
    <property type="match status" value="1"/>
</dbReference>
<dbReference type="InterPro" id="IPR016047">
    <property type="entry name" value="M23ase_b-sheet_dom"/>
</dbReference>
<dbReference type="CDD" id="cd12797">
    <property type="entry name" value="M23_peptidase"/>
    <property type="match status" value="1"/>
</dbReference>
<evidence type="ECO:0000313" key="5">
    <source>
        <dbReference type="Proteomes" id="UP000199516"/>
    </source>
</evidence>
<dbReference type="RefSeq" id="WP_091659332.1">
    <property type="nucleotide sequence ID" value="NZ_FONT01000002.1"/>
</dbReference>
<evidence type="ECO:0000259" key="3">
    <source>
        <dbReference type="Pfam" id="PF01551"/>
    </source>
</evidence>
<feature type="domain" description="M23ase beta-sheet core" evidence="3">
    <location>
        <begin position="121"/>
        <end position="219"/>
    </location>
</feature>
<keyword evidence="5" id="KW-1185">Reference proteome</keyword>
<dbReference type="SUPFAM" id="SSF51261">
    <property type="entry name" value="Duplicated hybrid motif"/>
    <property type="match status" value="1"/>
</dbReference>
<dbReference type="AlphaFoldDB" id="A0A1I2BY74"/>
<dbReference type="PANTHER" id="PTHR21666">
    <property type="entry name" value="PEPTIDASE-RELATED"/>
    <property type="match status" value="1"/>
</dbReference>
<feature type="compositionally biased region" description="Acidic residues" evidence="1">
    <location>
        <begin position="55"/>
        <end position="70"/>
    </location>
</feature>
<dbReference type="OrthoDB" id="2050153at2"/>
<accession>A0A1I2BY74</accession>
<dbReference type="Pfam" id="PF01551">
    <property type="entry name" value="Peptidase_M23"/>
    <property type="match status" value="1"/>
</dbReference>
<sequence length="290" mass="32669">MKDEEKQHSAKRSITKKSWFWPAAYLSAAAVILGTYFMIQSPAGTDQAEEGTPSQDEEWNSSSDDWEANEDAMPTASGDETVEMPVVDEESVDIIGYYYDHDAAAEEQQDALVYYNNMYYQNKGIDIAGKDGETFEVAAAVTGEVIRAEKDSILGYVVEVKHEDNIVTSYSSLEDLRVEEGDTITQGSILGMAGRNQYNSDAGIHAHFEIRKDGEPMDPTDAFHQKLKELEKKEEDEKQEEEKQANEEEDSNQDNADEEDQEEEQPLEDPLADNEEDEETSEDDDTETEE</sequence>
<dbReference type="InterPro" id="IPR050570">
    <property type="entry name" value="Cell_wall_metabolism_enzyme"/>
</dbReference>
<organism evidence="4 5">
    <name type="scientific">Alteribacillus iranensis</name>
    <dbReference type="NCBI Taxonomy" id="930128"/>
    <lineage>
        <taxon>Bacteria</taxon>
        <taxon>Bacillati</taxon>
        <taxon>Bacillota</taxon>
        <taxon>Bacilli</taxon>
        <taxon>Bacillales</taxon>
        <taxon>Bacillaceae</taxon>
        <taxon>Alteribacillus</taxon>
    </lineage>
</organism>
<feature type="compositionally biased region" description="Acidic residues" evidence="1">
    <location>
        <begin position="247"/>
        <end position="290"/>
    </location>
</feature>
<dbReference type="GO" id="GO:0004222">
    <property type="term" value="F:metalloendopeptidase activity"/>
    <property type="evidence" value="ECO:0007669"/>
    <property type="project" value="TreeGrafter"/>
</dbReference>
<evidence type="ECO:0000313" key="4">
    <source>
        <dbReference type="EMBL" id="SFE61081.1"/>
    </source>
</evidence>